<name>A0A2R7YU86_9ACTN</name>
<evidence type="ECO:0000313" key="3">
    <source>
        <dbReference type="EMBL" id="PUA79942.1"/>
    </source>
</evidence>
<proteinExistence type="predicted"/>
<dbReference type="RefSeq" id="WP_108345332.1">
    <property type="nucleotide sequence ID" value="NZ_PYXZ01000007.1"/>
</dbReference>
<protein>
    <recommendedName>
        <fullName evidence="2">Bacterial Ig-like domain-containing protein</fullName>
    </recommendedName>
</protein>
<feature type="domain" description="Bacterial Ig-like" evidence="2">
    <location>
        <begin position="579"/>
        <end position="661"/>
    </location>
</feature>
<feature type="chain" id="PRO_5039325293" description="Bacterial Ig-like domain-containing protein" evidence="1">
    <location>
        <begin position="33"/>
        <end position="767"/>
    </location>
</feature>
<keyword evidence="1" id="KW-0732">Signal</keyword>
<dbReference type="OrthoDB" id="954626at2"/>
<sequence>MHRTTTRRAGVWITLSLLVSGLSVASASSSTAADPRIDLPRPAHGAAALRLVEGRIDDAAAVNGISAERLSGLLREDSTTWLDRDGALFFKEPVLDAPQPPEDDPVAQAPLAETFQLHSLPGARQTIFLDFDGAQASATGWHASYPGVPVTQPAWDPAGNGPSFTDAELAQVQTVWKIVAEDYAPFDVDVTTADPGPEAINRSSAADLQYGSHVVVTPSVATQDAICPGGCGGVAYINVFGRIQTSTGAGGDGYGYRQPAWVFSHMLSESAKSVGEAASHEAGHNLNLGHDANTSSSYEPGHNAWAPIMGVGYYRPISQWSQGSYPDADNQEDDVAIIGGIIGLRTDETPGTIAGAGIVPSGTAYITGRGDVDTFLLGSCSGTVGVTATAAELANLDIRLSLLNSAGVEVVAANPASGMSSASVATGMSASVSYGAAPGVYYASVDGVGNGPWSTGYDDYGSLGAYTLAATGCVAPRPTTTTLTSTLVDRVAQLSATVTATAGAPIGTVEFRDSGVLVGTGSVSPGSPTATMTTASLPNGVHDFRARFVPASLVEFAGSESAVSSLTVAPATTTTGLDASAVGQTVTLVAPVVATSGDPAGVVQFRDGATVVGTSGVGGGSSALVLTGVAAGTHSYTATFTPADPQLFTASASPARVVTVAAPAVTTPPPAVRAASTTRISAPKKAPAGSRPKVTITVTRGTAPVTGQVIVTVGAKKKLMTLGTTGVISLKVPRLRGSKLKISAVFTGTALVAPSTASRTITVKKRR</sequence>
<evidence type="ECO:0000259" key="2">
    <source>
        <dbReference type="Pfam" id="PF16640"/>
    </source>
</evidence>
<gene>
    <name evidence="3" type="ORF">C7S10_15370</name>
</gene>
<dbReference type="SUPFAM" id="SSF55486">
    <property type="entry name" value="Metalloproteases ('zincins'), catalytic domain"/>
    <property type="match status" value="1"/>
</dbReference>
<reference evidence="3 4" key="1">
    <citation type="submission" date="2018-03" db="EMBL/GenBank/DDBJ databases">
        <authorList>
            <person name="Keele B.F."/>
        </authorList>
    </citation>
    <scope>NUCLEOTIDE SEQUENCE [LARGE SCALE GENOMIC DNA]</scope>
    <source>
        <strain evidence="3 4">IB-3</strain>
    </source>
</reference>
<evidence type="ECO:0000256" key="1">
    <source>
        <dbReference type="SAM" id="SignalP"/>
    </source>
</evidence>
<organism evidence="3 4">
    <name type="scientific">Nocardioides currus</name>
    <dbReference type="NCBI Taxonomy" id="2133958"/>
    <lineage>
        <taxon>Bacteria</taxon>
        <taxon>Bacillati</taxon>
        <taxon>Actinomycetota</taxon>
        <taxon>Actinomycetes</taxon>
        <taxon>Propionibacteriales</taxon>
        <taxon>Nocardioidaceae</taxon>
        <taxon>Nocardioides</taxon>
    </lineage>
</organism>
<dbReference type="AlphaFoldDB" id="A0A2R7YU86"/>
<feature type="signal peptide" evidence="1">
    <location>
        <begin position="1"/>
        <end position="32"/>
    </location>
</feature>
<dbReference type="Gene3D" id="2.60.40.10">
    <property type="entry name" value="Immunoglobulins"/>
    <property type="match status" value="3"/>
</dbReference>
<feature type="domain" description="Bacterial Ig-like" evidence="2">
    <location>
        <begin position="480"/>
        <end position="569"/>
    </location>
</feature>
<dbReference type="GO" id="GO:0005975">
    <property type="term" value="P:carbohydrate metabolic process"/>
    <property type="evidence" value="ECO:0007669"/>
    <property type="project" value="UniProtKB-ARBA"/>
</dbReference>
<comment type="caution">
    <text evidence="3">The sequence shown here is derived from an EMBL/GenBank/DDBJ whole genome shotgun (WGS) entry which is preliminary data.</text>
</comment>
<dbReference type="Pfam" id="PF16640">
    <property type="entry name" value="Big_3_5"/>
    <property type="match status" value="2"/>
</dbReference>
<dbReference type="InterPro" id="IPR013783">
    <property type="entry name" value="Ig-like_fold"/>
</dbReference>
<keyword evidence="4" id="KW-1185">Reference proteome</keyword>
<accession>A0A2R7YU86</accession>
<dbReference type="EMBL" id="PYXZ01000007">
    <property type="protein sequence ID" value="PUA79942.1"/>
    <property type="molecule type" value="Genomic_DNA"/>
</dbReference>
<dbReference type="Proteomes" id="UP000244867">
    <property type="component" value="Unassembled WGS sequence"/>
</dbReference>
<evidence type="ECO:0000313" key="4">
    <source>
        <dbReference type="Proteomes" id="UP000244867"/>
    </source>
</evidence>
<dbReference type="InterPro" id="IPR032109">
    <property type="entry name" value="Big_3_5"/>
</dbReference>